<dbReference type="OrthoDB" id="9764892at2"/>
<dbReference type="FunFam" id="3.40.47.10:FF:000010">
    <property type="entry name" value="Acetyl-CoA acetyltransferase (Thiolase)"/>
    <property type="match status" value="1"/>
</dbReference>
<dbReference type="AlphaFoldDB" id="A0A511ZJQ0"/>
<sequence>MRNAVIVEAVRTPIGKRNGFLSEIRAEELAAAPLKELIRRANLDATLIDDVIMGCVTQTGEQAVDIARQAALIAGYPASVAGTTIDRQCGSGQQAIHFAAQAIISGDMDIVVAAGVESMSRVPMGSNHEGVKWNSVLQNQYDMVHQGIAAAKIAEKWGISRHKMNEYSFKSHNRAIEAQEKGYFHQQIMPISVKRADGTTAQFYQDEGPRKNTSMEKLEALPDLFTENSGITAGNASQMSDGAAALLIMSDDKARELGFVPHFRILARNVIGSDPTEMLTGPIEATRQILKKADLSLEDIDVFEVNEAFASIPLMWMKELEADEEKVNIDGGAIALGHPLGASGARLMVTMLHTMERLEARFGLQTMCEGLGMANGTIIERLTRE</sequence>
<dbReference type="PIRSF" id="PIRSF000429">
    <property type="entry name" value="Ac-CoA_Ac_transf"/>
    <property type="match status" value="1"/>
</dbReference>
<dbReference type="GO" id="GO:0003988">
    <property type="term" value="F:acetyl-CoA C-acyltransferase activity"/>
    <property type="evidence" value="ECO:0007669"/>
    <property type="project" value="UniProtKB-ARBA"/>
</dbReference>
<evidence type="ECO:0000256" key="3">
    <source>
        <dbReference type="ARBA" id="ARBA00023315"/>
    </source>
</evidence>
<evidence type="ECO:0000259" key="7">
    <source>
        <dbReference type="Pfam" id="PF02803"/>
    </source>
</evidence>
<dbReference type="InterPro" id="IPR020617">
    <property type="entry name" value="Thiolase_C"/>
</dbReference>
<feature type="active site" description="Proton acceptor" evidence="4">
    <location>
        <position position="338"/>
    </location>
</feature>
<evidence type="ECO:0000256" key="2">
    <source>
        <dbReference type="ARBA" id="ARBA00022679"/>
    </source>
</evidence>
<evidence type="ECO:0000256" key="1">
    <source>
        <dbReference type="ARBA" id="ARBA00010982"/>
    </source>
</evidence>
<dbReference type="RefSeq" id="WP_147210629.1">
    <property type="nucleotide sequence ID" value="NZ_BJYM01000009.1"/>
</dbReference>
<feature type="domain" description="Thiolase C-terminal" evidence="7">
    <location>
        <begin position="264"/>
        <end position="381"/>
    </location>
</feature>
<comment type="similarity">
    <text evidence="1 5">Belongs to the thiolase-like superfamily. Thiolase family.</text>
</comment>
<evidence type="ECO:0000259" key="6">
    <source>
        <dbReference type="Pfam" id="PF00108"/>
    </source>
</evidence>
<proteinExistence type="inferred from homology"/>
<dbReference type="InterPro" id="IPR020613">
    <property type="entry name" value="Thiolase_CS"/>
</dbReference>
<dbReference type="PANTHER" id="PTHR43365:SF1">
    <property type="entry name" value="ACETYL-COA C-ACYLTRANSFERASE"/>
    <property type="match status" value="1"/>
</dbReference>
<feature type="active site" description="Acyl-thioester intermediate" evidence="4">
    <location>
        <position position="89"/>
    </location>
</feature>
<dbReference type="InterPro" id="IPR016039">
    <property type="entry name" value="Thiolase-like"/>
</dbReference>
<feature type="domain" description="Thiolase N-terminal" evidence="6">
    <location>
        <begin position="5"/>
        <end position="251"/>
    </location>
</feature>
<protein>
    <submittedName>
        <fullName evidence="8">Acyl-CoA dehydrogenase</fullName>
    </submittedName>
</protein>
<evidence type="ECO:0000313" key="9">
    <source>
        <dbReference type="Proteomes" id="UP000321558"/>
    </source>
</evidence>
<dbReference type="EMBL" id="BJYM01000009">
    <property type="protein sequence ID" value="GEN87660.1"/>
    <property type="molecule type" value="Genomic_DNA"/>
</dbReference>
<evidence type="ECO:0000313" key="8">
    <source>
        <dbReference type="EMBL" id="GEN87660.1"/>
    </source>
</evidence>
<gene>
    <name evidence="8" type="ORF">OSO01_23990</name>
</gene>
<dbReference type="Pfam" id="PF02803">
    <property type="entry name" value="Thiolase_C"/>
    <property type="match status" value="1"/>
</dbReference>
<dbReference type="Pfam" id="PF00108">
    <property type="entry name" value="Thiolase_N"/>
    <property type="match status" value="1"/>
</dbReference>
<dbReference type="SUPFAM" id="SSF53901">
    <property type="entry name" value="Thiolase-like"/>
    <property type="match status" value="2"/>
</dbReference>
<keyword evidence="2 5" id="KW-0808">Transferase</keyword>
<dbReference type="NCBIfam" id="TIGR01930">
    <property type="entry name" value="AcCoA-C-Actrans"/>
    <property type="match status" value="1"/>
</dbReference>
<keyword evidence="3 5" id="KW-0012">Acyltransferase</keyword>
<dbReference type="InterPro" id="IPR020616">
    <property type="entry name" value="Thiolase_N"/>
</dbReference>
<dbReference type="Proteomes" id="UP000321558">
    <property type="component" value="Unassembled WGS sequence"/>
</dbReference>
<evidence type="ECO:0000256" key="5">
    <source>
        <dbReference type="RuleBase" id="RU003557"/>
    </source>
</evidence>
<dbReference type="STRING" id="582851.GCA_900162665_01098"/>
<dbReference type="CDD" id="cd00751">
    <property type="entry name" value="thiolase"/>
    <property type="match status" value="1"/>
</dbReference>
<name>A0A511ZJQ0_9BACI</name>
<feature type="active site" description="Proton acceptor" evidence="4">
    <location>
        <position position="368"/>
    </location>
</feature>
<dbReference type="InterPro" id="IPR002155">
    <property type="entry name" value="Thiolase"/>
</dbReference>
<accession>A0A511ZJQ0</accession>
<comment type="caution">
    <text evidence="8">The sequence shown here is derived from an EMBL/GenBank/DDBJ whole genome shotgun (WGS) entry which is preliminary data.</text>
</comment>
<evidence type="ECO:0000256" key="4">
    <source>
        <dbReference type="PIRSR" id="PIRSR000429-1"/>
    </source>
</evidence>
<dbReference type="PANTHER" id="PTHR43365">
    <property type="entry name" value="BLR7806 PROTEIN"/>
    <property type="match status" value="1"/>
</dbReference>
<dbReference type="Gene3D" id="3.40.47.10">
    <property type="match status" value="2"/>
</dbReference>
<dbReference type="PROSITE" id="PS00737">
    <property type="entry name" value="THIOLASE_2"/>
    <property type="match status" value="1"/>
</dbReference>
<organism evidence="8 9">
    <name type="scientific">Oceanobacillus sojae</name>
    <dbReference type="NCBI Taxonomy" id="582851"/>
    <lineage>
        <taxon>Bacteria</taxon>
        <taxon>Bacillati</taxon>
        <taxon>Bacillota</taxon>
        <taxon>Bacilli</taxon>
        <taxon>Bacillales</taxon>
        <taxon>Bacillaceae</taxon>
        <taxon>Oceanobacillus</taxon>
    </lineage>
</organism>
<keyword evidence="9" id="KW-1185">Reference proteome</keyword>
<reference evidence="8 9" key="1">
    <citation type="submission" date="2019-07" db="EMBL/GenBank/DDBJ databases">
        <title>Whole genome shotgun sequence of Oceanobacillus sojae NBRC 105379.</title>
        <authorList>
            <person name="Hosoyama A."/>
            <person name="Uohara A."/>
            <person name="Ohji S."/>
            <person name="Ichikawa N."/>
        </authorList>
    </citation>
    <scope>NUCLEOTIDE SEQUENCE [LARGE SCALE GENOMIC DNA]</scope>
    <source>
        <strain evidence="8 9">NBRC 105379</strain>
    </source>
</reference>